<feature type="compositionally biased region" description="Low complexity" evidence="2">
    <location>
        <begin position="26"/>
        <end position="39"/>
    </location>
</feature>
<protein>
    <submittedName>
        <fullName evidence="3">Uncharacterized protein</fullName>
    </submittedName>
</protein>
<feature type="compositionally biased region" description="Polar residues" evidence="2">
    <location>
        <begin position="94"/>
        <end position="103"/>
    </location>
</feature>
<feature type="coiled-coil region" evidence="1">
    <location>
        <begin position="118"/>
        <end position="145"/>
    </location>
</feature>
<evidence type="ECO:0000256" key="1">
    <source>
        <dbReference type="SAM" id="Coils"/>
    </source>
</evidence>
<dbReference type="EMBL" id="JAABOA010005277">
    <property type="protein sequence ID" value="KAF9577118.1"/>
    <property type="molecule type" value="Genomic_DNA"/>
</dbReference>
<keyword evidence="1" id="KW-0175">Coiled coil</keyword>
<accession>A0A9P6K9U1</accession>
<sequence>MLASGKNENNSDQHTLTSPPSTPGFSNNGETEGNGSSGRESPDLNDYPDSFFEQLLREDQTTLSRSFTTMPKKPATRTASTVSTHSLPGRFNSARFSSSSQATAVAGEDEEEPLFVESGDLQEDLKKLQTELSKAKDTKTRAEADAKAQRVTVMQLKTEIQLVRNVLKRRETELGDAK</sequence>
<comment type="caution">
    <text evidence="3">The sequence shown here is derived from an EMBL/GenBank/DDBJ whole genome shotgun (WGS) entry which is preliminary data.</text>
</comment>
<dbReference type="Proteomes" id="UP000780801">
    <property type="component" value="Unassembled WGS sequence"/>
</dbReference>
<organism evidence="3 4">
    <name type="scientific">Lunasporangiospora selenospora</name>
    <dbReference type="NCBI Taxonomy" id="979761"/>
    <lineage>
        <taxon>Eukaryota</taxon>
        <taxon>Fungi</taxon>
        <taxon>Fungi incertae sedis</taxon>
        <taxon>Mucoromycota</taxon>
        <taxon>Mortierellomycotina</taxon>
        <taxon>Mortierellomycetes</taxon>
        <taxon>Mortierellales</taxon>
        <taxon>Mortierellaceae</taxon>
        <taxon>Lunasporangiospora</taxon>
    </lineage>
</organism>
<name>A0A9P6K9U1_9FUNG</name>
<feature type="compositionally biased region" description="Polar residues" evidence="2">
    <location>
        <begin position="1"/>
        <end position="25"/>
    </location>
</feature>
<reference evidence="3" key="1">
    <citation type="journal article" date="2020" name="Fungal Divers.">
        <title>Resolving the Mortierellaceae phylogeny through synthesis of multi-gene phylogenetics and phylogenomics.</title>
        <authorList>
            <person name="Vandepol N."/>
            <person name="Liber J."/>
            <person name="Desiro A."/>
            <person name="Na H."/>
            <person name="Kennedy M."/>
            <person name="Barry K."/>
            <person name="Grigoriev I.V."/>
            <person name="Miller A.N."/>
            <person name="O'Donnell K."/>
            <person name="Stajich J.E."/>
            <person name="Bonito G."/>
        </authorList>
    </citation>
    <scope>NUCLEOTIDE SEQUENCE</scope>
    <source>
        <strain evidence="3">KOD1015</strain>
    </source>
</reference>
<dbReference type="OrthoDB" id="2447210at2759"/>
<feature type="region of interest" description="Disordered" evidence="2">
    <location>
        <begin position="1"/>
        <end position="111"/>
    </location>
</feature>
<evidence type="ECO:0000313" key="3">
    <source>
        <dbReference type="EMBL" id="KAF9577118.1"/>
    </source>
</evidence>
<gene>
    <name evidence="3" type="ORF">BGW38_007876</name>
</gene>
<keyword evidence="4" id="KW-1185">Reference proteome</keyword>
<dbReference type="AlphaFoldDB" id="A0A9P6K9U1"/>
<evidence type="ECO:0000256" key="2">
    <source>
        <dbReference type="SAM" id="MobiDB-lite"/>
    </source>
</evidence>
<proteinExistence type="predicted"/>
<evidence type="ECO:0000313" key="4">
    <source>
        <dbReference type="Proteomes" id="UP000780801"/>
    </source>
</evidence>
<feature type="compositionally biased region" description="Polar residues" evidence="2">
    <location>
        <begin position="77"/>
        <end position="86"/>
    </location>
</feature>
<feature type="non-terminal residue" evidence="3">
    <location>
        <position position="178"/>
    </location>
</feature>